<evidence type="ECO:0000256" key="1">
    <source>
        <dbReference type="SAM" id="MobiDB-lite"/>
    </source>
</evidence>
<feature type="region of interest" description="Disordered" evidence="1">
    <location>
        <begin position="348"/>
        <end position="395"/>
    </location>
</feature>
<protein>
    <submittedName>
        <fullName evidence="2">Helix-turn-helix domain-containing protein</fullName>
    </submittedName>
</protein>
<evidence type="ECO:0000313" key="2">
    <source>
        <dbReference type="EMBL" id="SFR15022.1"/>
    </source>
</evidence>
<keyword evidence="3" id="KW-1185">Reference proteome</keyword>
<gene>
    <name evidence="2" type="ORF">SAMN05660706_13413</name>
</gene>
<accession>A0A1I6EBU7</accession>
<dbReference type="STRING" id="39060.SAMN05660706_13413"/>
<dbReference type="AlphaFoldDB" id="A0A1I6EBU7"/>
<dbReference type="InterPro" id="IPR036388">
    <property type="entry name" value="WH-like_DNA-bd_sf"/>
</dbReference>
<feature type="compositionally biased region" description="Basic and acidic residues" evidence="1">
    <location>
        <begin position="140"/>
        <end position="172"/>
    </location>
</feature>
<name>A0A1I6EBU7_9FIRM</name>
<reference evidence="3" key="1">
    <citation type="submission" date="2016-10" db="EMBL/GenBank/DDBJ databases">
        <authorList>
            <person name="Varghese N."/>
            <person name="Submissions S."/>
        </authorList>
    </citation>
    <scope>NUCLEOTIDE SEQUENCE [LARGE SCALE GENOMIC DNA]</scope>
    <source>
        <strain evidence="3">DSM 3669</strain>
    </source>
</reference>
<dbReference type="EMBL" id="FOYM01000034">
    <property type="protein sequence ID" value="SFR15022.1"/>
    <property type="molecule type" value="Genomic_DNA"/>
</dbReference>
<dbReference type="Pfam" id="PF13730">
    <property type="entry name" value="HTH_36"/>
    <property type="match status" value="1"/>
</dbReference>
<feature type="region of interest" description="Disordered" evidence="1">
    <location>
        <begin position="140"/>
        <end position="179"/>
    </location>
</feature>
<sequence>MNQKLISVEIQKEFDVLNKGWQEQVFVKLYVAARTSGFLADISDRDWKTLCVLATFMDTQGNCYPSQVQIAKALGVSRQAANERINSLLRYRWQGKPVVLVTKVRKKNVNTGKKGDRWDNNRYTILPLSNLVLGQEHEKPVSATDDIGKGNEKPMSSDHDIGKSLDFTEKKPMSPYPDTGKDDTNNICCCNVVVVDKPSVEKSRKENVPKNFSSDEQNNNNELWQQAEKVCGVQLPPKLLDCLVERKTEETTGSSVTNSRAVFNFSERVVSGEENKEKLWEKIRKDVRAVAGQDITVQFAKHIAKKYTPEQLSDTLKELENQLRGGLVLKKGIGHWLNWALQNDIKPIPDTVGQPRQQQIRTMPKQQSGQKRSKARGPDDEARRKKELVRSLYLS</sequence>
<feature type="compositionally biased region" description="Polar residues" evidence="1">
    <location>
        <begin position="354"/>
        <end position="370"/>
    </location>
</feature>
<evidence type="ECO:0000313" key="3">
    <source>
        <dbReference type="Proteomes" id="UP000199584"/>
    </source>
</evidence>
<dbReference type="RefSeq" id="WP_207545216.1">
    <property type="nucleotide sequence ID" value="NZ_FOYM01000034.1"/>
</dbReference>
<dbReference type="Proteomes" id="UP000199584">
    <property type="component" value="Unassembled WGS sequence"/>
</dbReference>
<proteinExistence type="predicted"/>
<organism evidence="2 3">
    <name type="scientific">Desulfoscipio geothermicus DSM 3669</name>
    <dbReference type="NCBI Taxonomy" id="1121426"/>
    <lineage>
        <taxon>Bacteria</taxon>
        <taxon>Bacillati</taxon>
        <taxon>Bacillota</taxon>
        <taxon>Clostridia</taxon>
        <taxon>Eubacteriales</taxon>
        <taxon>Desulfallaceae</taxon>
        <taxon>Desulfoscipio</taxon>
    </lineage>
</organism>
<dbReference type="Gene3D" id="1.10.10.10">
    <property type="entry name" value="Winged helix-like DNA-binding domain superfamily/Winged helix DNA-binding domain"/>
    <property type="match status" value="1"/>
</dbReference>